<dbReference type="InterPro" id="IPR051159">
    <property type="entry name" value="Hexapeptide_acetyltransf"/>
</dbReference>
<dbReference type="Proteomes" id="UP000555103">
    <property type="component" value="Unassembled WGS sequence"/>
</dbReference>
<dbReference type="InterPro" id="IPR001451">
    <property type="entry name" value="Hexapep"/>
</dbReference>
<dbReference type="CDD" id="cd04647">
    <property type="entry name" value="LbH_MAT_like"/>
    <property type="match status" value="1"/>
</dbReference>
<evidence type="ECO:0000256" key="2">
    <source>
        <dbReference type="ARBA" id="ARBA00022679"/>
    </source>
</evidence>
<dbReference type="SUPFAM" id="SSF51161">
    <property type="entry name" value="Trimeric LpxA-like enzymes"/>
    <property type="match status" value="1"/>
</dbReference>
<comment type="caution">
    <text evidence="3">The sequence shown here is derived from an EMBL/GenBank/DDBJ whole genome shotgun (WGS) entry which is preliminary data.</text>
</comment>
<evidence type="ECO:0000313" key="4">
    <source>
        <dbReference type="Proteomes" id="UP000555103"/>
    </source>
</evidence>
<dbReference type="EC" id="2.3.1.79" evidence="3"/>
<comment type="similarity">
    <text evidence="1">Belongs to the transferase hexapeptide repeat family.</text>
</comment>
<reference evidence="3 4" key="1">
    <citation type="submission" date="2020-08" db="EMBL/GenBank/DDBJ databases">
        <title>Genomic Encyclopedia of Type Strains, Phase IV (KMG-IV): sequencing the most valuable type-strain genomes for metagenomic binning, comparative biology and taxonomic classification.</title>
        <authorList>
            <person name="Goeker M."/>
        </authorList>
    </citation>
    <scope>NUCLEOTIDE SEQUENCE [LARGE SCALE GENOMIC DNA]</scope>
    <source>
        <strain evidence="3 4">DSM 104969</strain>
    </source>
</reference>
<keyword evidence="2 3" id="KW-0808">Transferase</keyword>
<organism evidence="3 4">
    <name type="scientific">Dysgonomonas hofstadii</name>
    <dbReference type="NCBI Taxonomy" id="637886"/>
    <lineage>
        <taxon>Bacteria</taxon>
        <taxon>Pseudomonadati</taxon>
        <taxon>Bacteroidota</taxon>
        <taxon>Bacteroidia</taxon>
        <taxon>Bacteroidales</taxon>
        <taxon>Dysgonomonadaceae</taxon>
        <taxon>Dysgonomonas</taxon>
    </lineage>
</organism>
<dbReference type="Pfam" id="PF00132">
    <property type="entry name" value="Hexapep"/>
    <property type="match status" value="1"/>
</dbReference>
<dbReference type="PANTHER" id="PTHR23416">
    <property type="entry name" value="SIALIC ACID SYNTHASE-RELATED"/>
    <property type="match status" value="1"/>
</dbReference>
<dbReference type="EMBL" id="JACIEP010000013">
    <property type="protein sequence ID" value="MBB4037361.1"/>
    <property type="molecule type" value="Genomic_DNA"/>
</dbReference>
<accession>A0A840CQN7</accession>
<dbReference type="PANTHER" id="PTHR23416:SF23">
    <property type="entry name" value="ACETYLTRANSFERASE C18B11.09C-RELATED"/>
    <property type="match status" value="1"/>
</dbReference>
<dbReference type="InterPro" id="IPR011004">
    <property type="entry name" value="Trimer_LpxA-like_sf"/>
</dbReference>
<keyword evidence="4" id="KW-1185">Reference proteome</keyword>
<dbReference type="GO" id="GO:0005829">
    <property type="term" value="C:cytosol"/>
    <property type="evidence" value="ECO:0007669"/>
    <property type="project" value="TreeGrafter"/>
</dbReference>
<protein>
    <submittedName>
        <fullName evidence="3">Maltose O-acetyltransferase</fullName>
        <ecNumber evidence="3">2.3.1.79</ecNumber>
    </submittedName>
</protein>
<gene>
    <name evidence="3" type="ORF">GGR21_003278</name>
</gene>
<dbReference type="GO" id="GO:0008925">
    <property type="term" value="F:maltose O-acetyltransferase activity"/>
    <property type="evidence" value="ECO:0007669"/>
    <property type="project" value="UniProtKB-EC"/>
</dbReference>
<keyword evidence="3" id="KW-0012">Acyltransferase</keyword>
<dbReference type="RefSeq" id="WP_317169898.1">
    <property type="nucleotide sequence ID" value="NZ_JACIEP010000013.1"/>
</dbReference>
<dbReference type="AlphaFoldDB" id="A0A840CQN7"/>
<dbReference type="Gene3D" id="2.160.10.10">
    <property type="entry name" value="Hexapeptide repeat proteins"/>
    <property type="match status" value="1"/>
</dbReference>
<evidence type="ECO:0000313" key="3">
    <source>
        <dbReference type="EMBL" id="MBB4037361.1"/>
    </source>
</evidence>
<sequence>MKDKVKKMLKYILPKWFKQGLVNWANSLKELYICEIIPIILSRHVRKIMYRLLGAKIGKDVAMYRSLEIRNPAGLMIKGNNSIGKNVVLDARKGLVINEGVTIASQVIIWTLHHDYNDPDFATEGEKVEIGDYAWICSRVVILPGVKIGKGAIVASGAIVTKNVPDYAIVGGVPAKIIGERKIKEFNYSPFHVKHIV</sequence>
<name>A0A840CQN7_9BACT</name>
<evidence type="ECO:0000256" key="1">
    <source>
        <dbReference type="ARBA" id="ARBA00007274"/>
    </source>
</evidence>
<proteinExistence type="inferred from homology"/>